<name>X0YYI9_9ZZZZ</name>
<dbReference type="EMBL" id="BART01007671">
    <property type="protein sequence ID" value="GAG61510.1"/>
    <property type="molecule type" value="Genomic_DNA"/>
</dbReference>
<sequence>DILARARIDIYTDNTGTGDPNYADIGAYEFFYDLRIVVMCWIDESYWGGVYYSDSTLYNAHLGQYRNLVPSVAIVKSGCRVPPNPNLQETVPGIEPVLPEGYDPPPEISVETCSRKPNADDVEEFKDDFNDIRDGVVPDYLILIVDCSGSMTTTDIQPGYGEFKSWVEDNYLGTDIREQEFLMQDWVNEITTGIQNLLEEFLLNV</sequence>
<organism evidence="1">
    <name type="scientific">marine sediment metagenome</name>
    <dbReference type="NCBI Taxonomy" id="412755"/>
    <lineage>
        <taxon>unclassified sequences</taxon>
        <taxon>metagenomes</taxon>
        <taxon>ecological metagenomes</taxon>
    </lineage>
</organism>
<comment type="caution">
    <text evidence="1">The sequence shown here is derived from an EMBL/GenBank/DDBJ whole genome shotgun (WGS) entry which is preliminary data.</text>
</comment>
<gene>
    <name evidence="1" type="ORF">S01H4_17418</name>
</gene>
<dbReference type="AlphaFoldDB" id="X0YYI9"/>
<accession>X0YYI9</accession>
<evidence type="ECO:0000313" key="1">
    <source>
        <dbReference type="EMBL" id="GAG61510.1"/>
    </source>
</evidence>
<feature type="non-terminal residue" evidence="1">
    <location>
        <position position="1"/>
    </location>
</feature>
<protein>
    <submittedName>
        <fullName evidence="1">Uncharacterized protein</fullName>
    </submittedName>
</protein>
<reference evidence="1" key="1">
    <citation type="journal article" date="2014" name="Front. Microbiol.">
        <title>High frequency of phylogenetically diverse reductive dehalogenase-homologous genes in deep subseafloor sedimentary metagenomes.</title>
        <authorList>
            <person name="Kawai M."/>
            <person name="Futagami T."/>
            <person name="Toyoda A."/>
            <person name="Takaki Y."/>
            <person name="Nishi S."/>
            <person name="Hori S."/>
            <person name="Arai W."/>
            <person name="Tsubouchi T."/>
            <person name="Morono Y."/>
            <person name="Uchiyama I."/>
            <person name="Ito T."/>
            <person name="Fujiyama A."/>
            <person name="Inagaki F."/>
            <person name="Takami H."/>
        </authorList>
    </citation>
    <scope>NUCLEOTIDE SEQUENCE</scope>
    <source>
        <strain evidence="1">Expedition CK06-06</strain>
    </source>
</reference>
<proteinExistence type="predicted"/>